<keyword evidence="3" id="KW-1185">Reference proteome</keyword>
<comment type="caution">
    <text evidence="2">The sequence shown here is derived from an EMBL/GenBank/DDBJ whole genome shotgun (WGS) entry which is preliminary data.</text>
</comment>
<evidence type="ECO:0000313" key="3">
    <source>
        <dbReference type="Proteomes" id="UP001242313"/>
    </source>
</evidence>
<dbReference type="Proteomes" id="UP001242313">
    <property type="component" value="Unassembled WGS sequence"/>
</dbReference>
<keyword evidence="1" id="KW-0472">Membrane</keyword>
<accession>A0ABU0FV86</accession>
<proteinExistence type="predicted"/>
<gene>
    <name evidence="2" type="ORF">J2S25_002033</name>
</gene>
<evidence type="ECO:0000313" key="2">
    <source>
        <dbReference type="EMBL" id="MDQ0413827.1"/>
    </source>
</evidence>
<name>A0ABU0FV86_9BACI</name>
<keyword evidence="1" id="KW-0812">Transmembrane</keyword>
<evidence type="ECO:0000256" key="1">
    <source>
        <dbReference type="SAM" id="Phobius"/>
    </source>
</evidence>
<protein>
    <submittedName>
        <fullName evidence="2">Uncharacterized protein</fullName>
    </submittedName>
</protein>
<reference evidence="2 3" key="1">
    <citation type="submission" date="2023-07" db="EMBL/GenBank/DDBJ databases">
        <title>Genomic Encyclopedia of Type Strains, Phase IV (KMG-IV): sequencing the most valuable type-strain genomes for metagenomic binning, comparative biology and taxonomic classification.</title>
        <authorList>
            <person name="Goeker M."/>
        </authorList>
    </citation>
    <scope>NUCLEOTIDE SEQUENCE [LARGE SCALE GENOMIC DNA]</scope>
    <source>
        <strain evidence="2 3">DSM 19598</strain>
    </source>
</reference>
<keyword evidence="1" id="KW-1133">Transmembrane helix</keyword>
<dbReference type="EMBL" id="JAUSUN010000010">
    <property type="protein sequence ID" value="MDQ0413827.1"/>
    <property type="molecule type" value="Genomic_DNA"/>
</dbReference>
<feature type="transmembrane region" description="Helical" evidence="1">
    <location>
        <begin position="12"/>
        <end position="29"/>
    </location>
</feature>
<organism evidence="2 3">
    <name type="scientific">Mesobacillus stamsii</name>
    <dbReference type="NCBI Taxonomy" id="225347"/>
    <lineage>
        <taxon>Bacteria</taxon>
        <taxon>Bacillati</taxon>
        <taxon>Bacillota</taxon>
        <taxon>Bacilli</taxon>
        <taxon>Bacillales</taxon>
        <taxon>Bacillaceae</taxon>
        <taxon>Mesobacillus</taxon>
    </lineage>
</organism>
<sequence length="30" mass="3519">MEMKRNSGTYRLTFVAEMVFRFLLAAIPLI</sequence>